<dbReference type="EMBL" id="CP093443">
    <property type="protein sequence ID" value="UVI37443.1"/>
    <property type="molecule type" value="Genomic_DNA"/>
</dbReference>
<organism evidence="1 2">
    <name type="scientific">Brevibacterium spongiae</name>
    <dbReference type="NCBI Taxonomy" id="2909672"/>
    <lineage>
        <taxon>Bacteria</taxon>
        <taxon>Bacillati</taxon>
        <taxon>Actinomycetota</taxon>
        <taxon>Actinomycetes</taxon>
        <taxon>Micrococcales</taxon>
        <taxon>Brevibacteriaceae</taxon>
        <taxon>Brevibacterium</taxon>
    </lineage>
</organism>
<sequence length="173" mass="18096">MAIRCYIPTTLTALRTGLTEARAVAPDEHGRSLRGEELETAEFDAMCIAAALAADAAFEPAGSGTVPAERPDEGAVAAESLAEAGPAPRVIVAYDAPESSPRRPLSDGFELISIAAIDMAAVASFHLDEEAVWDEAVELGRTDGAAAAESLLGESDLLWYDATELDHLLGDRS</sequence>
<reference evidence="1" key="1">
    <citation type="submission" date="2022-03" db="EMBL/GenBank/DDBJ databases">
        <title>Brevibacterium spongiae sp. nov., isolated from marine sponge.</title>
        <authorList>
            <person name="Li Z."/>
            <person name="Zhang M."/>
        </authorList>
    </citation>
    <scope>NUCLEOTIDE SEQUENCE</scope>
    <source>
        <strain evidence="1">WHS-Z9</strain>
    </source>
</reference>
<accession>A0ABY5SWB7</accession>
<dbReference type="Proteomes" id="UP001064879">
    <property type="component" value="Chromosome"/>
</dbReference>
<protein>
    <submittedName>
        <fullName evidence="1">Uncharacterized protein</fullName>
    </submittedName>
</protein>
<proteinExistence type="predicted"/>
<dbReference type="InterPro" id="IPR054206">
    <property type="entry name" value="DUF6912"/>
</dbReference>
<gene>
    <name evidence="1" type="ORF">L1F31_07305</name>
</gene>
<name>A0ABY5SWB7_9MICO</name>
<evidence type="ECO:0000313" key="1">
    <source>
        <dbReference type="EMBL" id="UVI37443.1"/>
    </source>
</evidence>
<evidence type="ECO:0000313" key="2">
    <source>
        <dbReference type="Proteomes" id="UP001064879"/>
    </source>
</evidence>
<dbReference type="RefSeq" id="WP_265419982.1">
    <property type="nucleotide sequence ID" value="NZ_CP093443.1"/>
</dbReference>
<keyword evidence="2" id="KW-1185">Reference proteome</keyword>
<dbReference type="Pfam" id="PF21853">
    <property type="entry name" value="DUF6912"/>
    <property type="match status" value="1"/>
</dbReference>